<dbReference type="Proteomes" id="UP000016943">
    <property type="component" value="Chromosome"/>
</dbReference>
<sequence length="144" mass="15625">MDKANNTPDHKPNLESPSSPPLVHSFALRLLLVVAGSAMIAWIFLRVLHNDAFVPIGIAGLCFFALTAPIDLVLLLCWWTPAQRVPAVMSWVGGAAAIAGVGCVIAYEAIAWAIILFACGIWLLTVGFFTWVSRVYLQARGYID</sequence>
<keyword evidence="2" id="KW-1133">Transmembrane helix</keyword>
<organism evidence="3 4">
    <name type="scientific">Corynebacterium argentoratense DSM 44202</name>
    <dbReference type="NCBI Taxonomy" id="1348662"/>
    <lineage>
        <taxon>Bacteria</taxon>
        <taxon>Bacillati</taxon>
        <taxon>Actinomycetota</taxon>
        <taxon>Actinomycetes</taxon>
        <taxon>Mycobacteriales</taxon>
        <taxon>Corynebacteriaceae</taxon>
        <taxon>Corynebacterium</taxon>
    </lineage>
</organism>
<keyword evidence="4" id="KW-1185">Reference proteome</keyword>
<feature type="compositionally biased region" description="Basic and acidic residues" evidence="1">
    <location>
        <begin position="1"/>
        <end position="13"/>
    </location>
</feature>
<reference evidence="3 4" key="1">
    <citation type="journal article" date="2013" name="Genome Announc.">
        <title>Whole-Genome Sequence of the Clinical Strain Corynebacterium argentoratense DSM 44202, Isolated from a Human Throat Specimen.</title>
        <authorList>
            <person name="Bomholt C."/>
            <person name="Glaub A."/>
            <person name="Gravermann K."/>
            <person name="Albersmeier A."/>
            <person name="Brinkrolf K."/>
            <person name="Ruckert C."/>
            <person name="Tauch A."/>
        </authorList>
    </citation>
    <scope>NUCLEOTIDE SEQUENCE [LARGE SCALE GENOMIC DNA]</scope>
    <source>
        <strain evidence="3">DSM 44202</strain>
    </source>
</reference>
<evidence type="ECO:0000256" key="1">
    <source>
        <dbReference type="SAM" id="MobiDB-lite"/>
    </source>
</evidence>
<keyword evidence="2" id="KW-0472">Membrane</keyword>
<feature type="transmembrane region" description="Helical" evidence="2">
    <location>
        <begin position="26"/>
        <end position="45"/>
    </location>
</feature>
<proteinExistence type="predicted"/>
<dbReference type="PATRIC" id="fig|1348662.3.peg.1727"/>
<feature type="transmembrane region" description="Helical" evidence="2">
    <location>
        <begin position="88"/>
        <end position="107"/>
    </location>
</feature>
<dbReference type="GeneID" id="78250488"/>
<feature type="transmembrane region" description="Helical" evidence="2">
    <location>
        <begin position="52"/>
        <end position="76"/>
    </location>
</feature>
<dbReference type="AlphaFoldDB" id="U3GWZ8"/>
<dbReference type="EMBL" id="CP006365">
    <property type="protein sequence ID" value="AGU15849.1"/>
    <property type="molecule type" value="Genomic_DNA"/>
</dbReference>
<evidence type="ECO:0000313" key="4">
    <source>
        <dbReference type="Proteomes" id="UP000016943"/>
    </source>
</evidence>
<dbReference type="RefSeq" id="WP_021012245.1">
    <property type="nucleotide sequence ID" value="NC_022198.1"/>
</dbReference>
<accession>U3GWZ8</accession>
<dbReference type="KEGG" id="caz:CARG_08755"/>
<feature type="transmembrane region" description="Helical" evidence="2">
    <location>
        <begin position="114"/>
        <end position="132"/>
    </location>
</feature>
<evidence type="ECO:0000256" key="2">
    <source>
        <dbReference type="SAM" id="Phobius"/>
    </source>
</evidence>
<evidence type="ECO:0000313" key="3">
    <source>
        <dbReference type="EMBL" id="AGU15849.1"/>
    </source>
</evidence>
<dbReference type="HOGENOM" id="CLU_1793221_0_0_11"/>
<gene>
    <name evidence="3" type="ORF">CARG_08755</name>
</gene>
<protein>
    <submittedName>
        <fullName evidence="3">Uncharacterized protein</fullName>
    </submittedName>
</protein>
<feature type="region of interest" description="Disordered" evidence="1">
    <location>
        <begin position="1"/>
        <end position="20"/>
    </location>
</feature>
<keyword evidence="2" id="KW-0812">Transmembrane</keyword>
<name>U3GWZ8_9CORY</name>